<dbReference type="Proteomes" id="UP000299102">
    <property type="component" value="Unassembled WGS sequence"/>
</dbReference>
<accession>A0A4C1YYE8</accession>
<protein>
    <submittedName>
        <fullName evidence="2">Uncharacterized protein</fullName>
    </submittedName>
</protein>
<reference evidence="2 3" key="1">
    <citation type="journal article" date="2019" name="Commun. Biol.">
        <title>The bagworm genome reveals a unique fibroin gene that provides high tensile strength.</title>
        <authorList>
            <person name="Kono N."/>
            <person name="Nakamura H."/>
            <person name="Ohtoshi R."/>
            <person name="Tomita M."/>
            <person name="Numata K."/>
            <person name="Arakawa K."/>
        </authorList>
    </citation>
    <scope>NUCLEOTIDE SEQUENCE [LARGE SCALE GENOMIC DNA]</scope>
</reference>
<name>A0A4C1YYE8_EUMVA</name>
<sequence length="391" mass="44572">MARHSPVNTELSEWYLTFEPYCIESGMYHFRSIQLQRAKKRSGQKKTVGDEKEVDLRIQFGVRWWGRISYNPRLSAELWPEPVELVSQKLRHPSNIFLRRSRLDLARILERFIKFSWVMFRQYRISAPLLSSIARVHSWSHHGGEKMPTTKCFFSGNMSSTTDSMTWDRASAPEVETEGESLGQNGARSGEQKDKSNALGFECGLARRVGVPLFRMKRWRLFIMSTKVLSVDSTPPQSQRGKGNMISDYHSCTAVSIRSVVSKADETRHSKVTARPQPCLRHSSNGGEFWAELASRGMSALSVKTGHFVLPHGTKQAYMHITVLKTSRLRSTLYFSMPISAAVIALDRWVSAFDRQSIVTEKHSIRQRIPIKGKHNSLGRFPDSGAIYYPC</sequence>
<evidence type="ECO:0000313" key="2">
    <source>
        <dbReference type="EMBL" id="GBP81511.1"/>
    </source>
</evidence>
<dbReference type="EMBL" id="BGZK01001514">
    <property type="protein sequence ID" value="GBP81511.1"/>
    <property type="molecule type" value="Genomic_DNA"/>
</dbReference>
<proteinExistence type="predicted"/>
<dbReference type="AlphaFoldDB" id="A0A4C1YYE8"/>
<comment type="caution">
    <text evidence="2">The sequence shown here is derived from an EMBL/GenBank/DDBJ whole genome shotgun (WGS) entry which is preliminary data.</text>
</comment>
<keyword evidence="3" id="KW-1185">Reference proteome</keyword>
<evidence type="ECO:0000256" key="1">
    <source>
        <dbReference type="SAM" id="MobiDB-lite"/>
    </source>
</evidence>
<evidence type="ECO:0000313" key="3">
    <source>
        <dbReference type="Proteomes" id="UP000299102"/>
    </source>
</evidence>
<feature type="region of interest" description="Disordered" evidence="1">
    <location>
        <begin position="165"/>
        <end position="194"/>
    </location>
</feature>
<gene>
    <name evidence="2" type="ORF">EVAR_64220_1</name>
</gene>
<organism evidence="2 3">
    <name type="scientific">Eumeta variegata</name>
    <name type="common">Bagworm moth</name>
    <name type="synonym">Eumeta japonica</name>
    <dbReference type="NCBI Taxonomy" id="151549"/>
    <lineage>
        <taxon>Eukaryota</taxon>
        <taxon>Metazoa</taxon>
        <taxon>Ecdysozoa</taxon>
        <taxon>Arthropoda</taxon>
        <taxon>Hexapoda</taxon>
        <taxon>Insecta</taxon>
        <taxon>Pterygota</taxon>
        <taxon>Neoptera</taxon>
        <taxon>Endopterygota</taxon>
        <taxon>Lepidoptera</taxon>
        <taxon>Glossata</taxon>
        <taxon>Ditrysia</taxon>
        <taxon>Tineoidea</taxon>
        <taxon>Psychidae</taxon>
        <taxon>Oiketicinae</taxon>
        <taxon>Eumeta</taxon>
    </lineage>
</organism>